<keyword evidence="5" id="KW-0813">Transport</keyword>
<dbReference type="Pfam" id="PF02254">
    <property type="entry name" value="TrkA_N"/>
    <property type="match status" value="1"/>
</dbReference>
<comment type="subcellular location">
    <subcellularLocation>
        <location evidence="1">Cell membrane</location>
        <topology evidence="1">Multi-pass membrane protein</topology>
    </subcellularLocation>
</comment>
<dbReference type="InterPro" id="IPR003148">
    <property type="entry name" value="RCK_N"/>
</dbReference>
<dbReference type="InterPro" id="IPR013099">
    <property type="entry name" value="K_chnl_dom"/>
</dbReference>
<dbReference type="SUPFAM" id="SSF81324">
    <property type="entry name" value="Voltage-gated potassium channels"/>
    <property type="match status" value="1"/>
</dbReference>
<feature type="transmembrane region" description="Helical" evidence="2">
    <location>
        <begin position="12"/>
        <end position="33"/>
    </location>
</feature>
<dbReference type="EMBL" id="FONW01000001">
    <property type="protein sequence ID" value="SFE65001.1"/>
    <property type="molecule type" value="Genomic_DNA"/>
</dbReference>
<dbReference type="Pfam" id="PF07885">
    <property type="entry name" value="Ion_trans_2"/>
    <property type="match status" value="1"/>
</dbReference>
<keyword evidence="6" id="KW-1185">Reference proteome</keyword>
<feature type="domain" description="RCK C-terminal" evidence="4">
    <location>
        <begin position="252"/>
        <end position="339"/>
    </location>
</feature>
<evidence type="ECO:0000313" key="6">
    <source>
        <dbReference type="Proteomes" id="UP000198964"/>
    </source>
</evidence>
<feature type="transmembrane region" description="Helical" evidence="2">
    <location>
        <begin position="70"/>
        <end position="91"/>
    </location>
</feature>
<keyword evidence="2" id="KW-1133">Transmembrane helix</keyword>
<dbReference type="GO" id="GO:0006813">
    <property type="term" value="P:potassium ion transport"/>
    <property type="evidence" value="ECO:0007669"/>
    <property type="project" value="InterPro"/>
</dbReference>
<evidence type="ECO:0000259" key="4">
    <source>
        <dbReference type="PROSITE" id="PS51202"/>
    </source>
</evidence>
<keyword evidence="5" id="KW-0407">Ion channel</keyword>
<feature type="domain" description="RCK N-terminal" evidence="3">
    <location>
        <begin position="112"/>
        <end position="230"/>
    </location>
</feature>
<evidence type="ECO:0000313" key="5">
    <source>
        <dbReference type="EMBL" id="SFE65001.1"/>
    </source>
</evidence>
<dbReference type="PANTHER" id="PTHR43833">
    <property type="entry name" value="POTASSIUM CHANNEL PROTEIN 2-RELATED-RELATED"/>
    <property type="match status" value="1"/>
</dbReference>
<dbReference type="Gene3D" id="3.40.50.720">
    <property type="entry name" value="NAD(P)-binding Rossmann-like Domain"/>
    <property type="match status" value="1"/>
</dbReference>
<dbReference type="Pfam" id="PF02080">
    <property type="entry name" value="TrkA_C"/>
    <property type="match status" value="1"/>
</dbReference>
<sequence>MNKFQEVSHRTIQAGIVLLLFMLFAGTLGYWYIEDFSLIDAFFMTIITISTVGFGEIHPLSDVGKLFTSGLIFFSLGSLAYVGSSMASFVFDGELMNYLKTYRVDKAILKLKDHVIIVGYGRNGEQAALELKDHGVKFVIIEKRENVLNRIRRDDSLLYIRGDATHEEVLNKAGVDRARALIATTPNDADNVFVALTARSMNPSLRIVSRASEVESDLKLKRAGVTNVIMPERIGGQRMAKLVTQPDVVEFLEYILLQKSKDVSLEEVSCTHMAGCYVNKPIRELKEQDSSGVNVIGIKISGAKYVFNPDPQLTLSRGDQLFVIGSPDQVKAFRTALETEKE</sequence>
<evidence type="ECO:0000256" key="1">
    <source>
        <dbReference type="ARBA" id="ARBA00004651"/>
    </source>
</evidence>
<dbReference type="GO" id="GO:0008324">
    <property type="term" value="F:monoatomic cation transmembrane transporter activity"/>
    <property type="evidence" value="ECO:0007669"/>
    <property type="project" value="InterPro"/>
</dbReference>
<keyword evidence="2" id="KW-0812">Transmembrane</keyword>
<dbReference type="Proteomes" id="UP000198964">
    <property type="component" value="Unassembled WGS sequence"/>
</dbReference>
<dbReference type="SUPFAM" id="SSF51735">
    <property type="entry name" value="NAD(P)-binding Rossmann-fold domains"/>
    <property type="match status" value="1"/>
</dbReference>
<dbReference type="SUPFAM" id="SSF116726">
    <property type="entry name" value="TrkA C-terminal domain-like"/>
    <property type="match status" value="1"/>
</dbReference>
<dbReference type="InterPro" id="IPR036721">
    <property type="entry name" value="RCK_C_sf"/>
</dbReference>
<dbReference type="PANTHER" id="PTHR43833:SF9">
    <property type="entry name" value="POTASSIUM CHANNEL PROTEIN YUGO-RELATED"/>
    <property type="match status" value="1"/>
</dbReference>
<keyword evidence="2" id="KW-0472">Membrane</keyword>
<dbReference type="AlphaFoldDB" id="A0A1I2C9J3"/>
<dbReference type="InterPro" id="IPR036291">
    <property type="entry name" value="NAD(P)-bd_dom_sf"/>
</dbReference>
<dbReference type="Gene3D" id="1.10.287.70">
    <property type="match status" value="1"/>
</dbReference>
<feature type="transmembrane region" description="Helical" evidence="2">
    <location>
        <begin position="39"/>
        <end position="58"/>
    </location>
</feature>
<dbReference type="Gene3D" id="3.30.70.1450">
    <property type="entry name" value="Regulator of K+ conductance, C-terminal domain"/>
    <property type="match status" value="1"/>
</dbReference>
<name>A0A1I2C9J3_9BACT</name>
<evidence type="ECO:0000256" key="2">
    <source>
        <dbReference type="SAM" id="Phobius"/>
    </source>
</evidence>
<dbReference type="RefSeq" id="WP_093918375.1">
    <property type="nucleotide sequence ID" value="NZ_FONW01000001.1"/>
</dbReference>
<accession>A0A1I2C9J3</accession>
<dbReference type="STRING" id="655355.SAMN05216283_101660"/>
<dbReference type="GO" id="GO:0005886">
    <property type="term" value="C:plasma membrane"/>
    <property type="evidence" value="ECO:0007669"/>
    <property type="project" value="UniProtKB-SubCell"/>
</dbReference>
<gene>
    <name evidence="5" type="ORF">SAMN05216283_101660</name>
</gene>
<reference evidence="5 6" key="1">
    <citation type="submission" date="2016-10" db="EMBL/GenBank/DDBJ databases">
        <authorList>
            <person name="de Groot N.N."/>
        </authorList>
    </citation>
    <scope>NUCLEOTIDE SEQUENCE [LARGE SCALE GENOMIC DNA]</scope>
    <source>
        <strain evidence="5 6">CGMCC 1.9156</strain>
    </source>
</reference>
<dbReference type="PROSITE" id="PS51201">
    <property type="entry name" value="RCK_N"/>
    <property type="match status" value="1"/>
</dbReference>
<dbReference type="InterPro" id="IPR050721">
    <property type="entry name" value="Trk_Ktr_HKT_K-transport"/>
</dbReference>
<protein>
    <submittedName>
        <fullName evidence="5">Voltage-gated potassium channel</fullName>
    </submittedName>
</protein>
<dbReference type="InterPro" id="IPR006037">
    <property type="entry name" value="RCK_C"/>
</dbReference>
<proteinExistence type="predicted"/>
<dbReference type="PROSITE" id="PS51202">
    <property type="entry name" value="RCK_C"/>
    <property type="match status" value="1"/>
</dbReference>
<organism evidence="5 6">
    <name type="scientific">Sunxiuqinia elliptica</name>
    <dbReference type="NCBI Taxonomy" id="655355"/>
    <lineage>
        <taxon>Bacteria</taxon>
        <taxon>Pseudomonadati</taxon>
        <taxon>Bacteroidota</taxon>
        <taxon>Bacteroidia</taxon>
        <taxon>Marinilabiliales</taxon>
        <taxon>Prolixibacteraceae</taxon>
        <taxon>Sunxiuqinia</taxon>
    </lineage>
</organism>
<keyword evidence="5" id="KW-0406">Ion transport</keyword>
<evidence type="ECO:0000259" key="3">
    <source>
        <dbReference type="PROSITE" id="PS51201"/>
    </source>
</evidence>